<keyword evidence="3" id="KW-1185">Reference proteome</keyword>
<feature type="domain" description="DUF1989" evidence="1">
    <location>
        <begin position="7"/>
        <end position="170"/>
    </location>
</feature>
<sequence length="197" mass="21795">MAEEYMIEAQSGAAVLVKSGSKIEIIDVEGQQVVDFFAVNPTDPKEYLSAGVTIDCNESLKVSTGDRLYTNQYKKMFTIVEDDVKEHDLLHPCCRPEMYDFFYDTGKNHPSCLANINRSLMDVLGHQRDEITPFNIFMYTKILPNGKLSVETPLSKAGDKIVLVAEMDVLLAVAACSVSESSCNGGECTPIKLVIEE</sequence>
<dbReference type="InterPro" id="IPR018959">
    <property type="entry name" value="DUF1989"/>
</dbReference>
<dbReference type="EMBL" id="AP025635">
    <property type="protein sequence ID" value="BDG68367.1"/>
    <property type="molecule type" value="Genomic_DNA"/>
</dbReference>
<evidence type="ECO:0000259" key="1">
    <source>
        <dbReference type="Pfam" id="PF09347"/>
    </source>
</evidence>
<protein>
    <recommendedName>
        <fullName evidence="1">DUF1989 domain-containing protein</fullName>
    </recommendedName>
</protein>
<dbReference type="PANTHER" id="PTHR31527">
    <property type="entry name" value="RE64534P"/>
    <property type="match status" value="1"/>
</dbReference>
<accession>A0ABN6NTD9</accession>
<dbReference type="PANTHER" id="PTHR31527:SF0">
    <property type="entry name" value="RE64534P"/>
    <property type="match status" value="1"/>
</dbReference>
<dbReference type="Pfam" id="PF09347">
    <property type="entry name" value="DUF1989"/>
    <property type="match status" value="1"/>
</dbReference>
<proteinExistence type="predicted"/>
<evidence type="ECO:0000313" key="3">
    <source>
        <dbReference type="Proteomes" id="UP000831692"/>
    </source>
</evidence>
<reference evidence="2 3" key="1">
    <citation type="submission" date="2022-03" db="EMBL/GenBank/DDBJ databases">
        <title>Complete genome sequence of Enterococcus innesii DB-1.</title>
        <authorList>
            <person name="Fukuda D."/>
            <person name="Nolasco-Hipolito C."/>
        </authorList>
    </citation>
    <scope>NUCLEOTIDE SEQUENCE [LARGE SCALE GENOMIC DNA]</scope>
    <source>
        <strain evidence="2 3">DB-1</strain>
    </source>
</reference>
<dbReference type="RefSeq" id="WP_077453144.1">
    <property type="nucleotide sequence ID" value="NZ_AP025635.1"/>
</dbReference>
<dbReference type="Proteomes" id="UP000831692">
    <property type="component" value="Chromosome"/>
</dbReference>
<evidence type="ECO:0000313" key="2">
    <source>
        <dbReference type="EMBL" id="BDG68367.1"/>
    </source>
</evidence>
<organism evidence="2 3">
    <name type="scientific">Enterococcus innesii</name>
    <dbReference type="NCBI Taxonomy" id="2839759"/>
    <lineage>
        <taxon>Bacteria</taxon>
        <taxon>Bacillati</taxon>
        <taxon>Bacillota</taxon>
        <taxon>Bacilli</taxon>
        <taxon>Lactobacillales</taxon>
        <taxon>Enterococcaceae</taxon>
        <taxon>Enterococcus</taxon>
    </lineage>
</organism>
<name>A0ABN6NTD9_9ENTE</name>
<gene>
    <name evidence="2" type="ORF">ENLAB_19310</name>
</gene>
<dbReference type="GeneID" id="83457938"/>